<protein>
    <submittedName>
        <fullName evidence="2">Uncharacterized protein</fullName>
    </submittedName>
</protein>
<organism evidence="2 3">
    <name type="scientific">Suillus discolor</name>
    <dbReference type="NCBI Taxonomy" id="1912936"/>
    <lineage>
        <taxon>Eukaryota</taxon>
        <taxon>Fungi</taxon>
        <taxon>Dikarya</taxon>
        <taxon>Basidiomycota</taxon>
        <taxon>Agaricomycotina</taxon>
        <taxon>Agaricomycetes</taxon>
        <taxon>Agaricomycetidae</taxon>
        <taxon>Boletales</taxon>
        <taxon>Suillineae</taxon>
        <taxon>Suillaceae</taxon>
        <taxon>Suillus</taxon>
    </lineage>
</organism>
<comment type="caution">
    <text evidence="2">The sequence shown here is derived from an EMBL/GenBank/DDBJ whole genome shotgun (WGS) entry which is preliminary data.</text>
</comment>
<name>A0A9P7ESP6_9AGAM</name>
<feature type="region of interest" description="Disordered" evidence="1">
    <location>
        <begin position="1"/>
        <end position="54"/>
    </location>
</feature>
<evidence type="ECO:0000256" key="1">
    <source>
        <dbReference type="SAM" id="MobiDB-lite"/>
    </source>
</evidence>
<gene>
    <name evidence="2" type="ORF">F5147DRAFT_781149</name>
</gene>
<dbReference type="OrthoDB" id="2638440at2759"/>
<dbReference type="RefSeq" id="XP_041285407.1">
    <property type="nucleotide sequence ID" value="XM_041442581.1"/>
</dbReference>
<reference evidence="2" key="1">
    <citation type="journal article" date="2020" name="New Phytol.">
        <title>Comparative genomics reveals dynamic genome evolution in host specialist ectomycorrhizal fungi.</title>
        <authorList>
            <person name="Lofgren L.A."/>
            <person name="Nguyen N.H."/>
            <person name="Vilgalys R."/>
            <person name="Ruytinx J."/>
            <person name="Liao H.L."/>
            <person name="Branco S."/>
            <person name="Kuo A."/>
            <person name="LaButti K."/>
            <person name="Lipzen A."/>
            <person name="Andreopoulos W."/>
            <person name="Pangilinan J."/>
            <person name="Riley R."/>
            <person name="Hundley H."/>
            <person name="Na H."/>
            <person name="Barry K."/>
            <person name="Grigoriev I.V."/>
            <person name="Stajich J.E."/>
            <person name="Kennedy P.G."/>
        </authorList>
    </citation>
    <scope>NUCLEOTIDE SEQUENCE</scope>
    <source>
        <strain evidence="2">FC423</strain>
    </source>
</reference>
<dbReference type="GeneID" id="64704840"/>
<accession>A0A9P7ESP6</accession>
<dbReference type="EMBL" id="JABBWM010000126">
    <property type="protein sequence ID" value="KAG2088018.1"/>
    <property type="molecule type" value="Genomic_DNA"/>
</dbReference>
<proteinExistence type="predicted"/>
<evidence type="ECO:0000313" key="2">
    <source>
        <dbReference type="EMBL" id="KAG2088018.1"/>
    </source>
</evidence>
<feature type="compositionally biased region" description="Acidic residues" evidence="1">
    <location>
        <begin position="29"/>
        <end position="48"/>
    </location>
</feature>
<evidence type="ECO:0000313" key="3">
    <source>
        <dbReference type="Proteomes" id="UP000823399"/>
    </source>
</evidence>
<sequence length="475" mass="53850">MTAQTENEPSESDETFRKSMHWQGSANDGNDDEYDDDEQDGHEQDDDGDHVGVEELGPRSVLLPPSSWSLHTSKMHQPATGPIYVYVQTINQLLRLLPIRNEEPFHGLSGRFLFIGYVGHVHQLLPIYWPEEYLTLAHPPHGILQHVGFLLVVNDTTRFSIYEIENGGSTFLNDCRTNFCTPNLHGGISPIWMSVFRFTPATYPDGYPPPAPHIPVNIPTWETSFPQSLSSLAPFSQIMFHQSLDFEYEPTLIELTSVFDYLPTPTLPDDENSALASINAQPFMTLKAILAASPWGRSIKLAKYLFIGHLLVGIPENSFVLPEDYSRQLIMTSFLRALRFNQKTYNELTNEHLTIENKNGSETTVGWSYLRNWFADFYIEITSEIRKITQASTSPLTEFAVNEERKMQKILELIVGLNSGDQRLVQNALSELIATQAFREVLWVALLRPIAELAEGNARLADLYPDAIQTWMGYL</sequence>
<dbReference type="AlphaFoldDB" id="A0A9P7ESP6"/>
<dbReference type="Proteomes" id="UP000823399">
    <property type="component" value="Unassembled WGS sequence"/>
</dbReference>
<keyword evidence="3" id="KW-1185">Reference proteome</keyword>